<keyword evidence="4" id="KW-0238">DNA-binding</keyword>
<keyword evidence="3" id="KW-0731">Sigma factor</keyword>
<dbReference type="SUPFAM" id="SSF88946">
    <property type="entry name" value="Sigma2 domain of RNA polymerase sigma factors"/>
    <property type="match status" value="1"/>
</dbReference>
<accession>A0ABP7ERG9</accession>
<dbReference type="InterPro" id="IPR007627">
    <property type="entry name" value="RNA_pol_sigma70_r2"/>
</dbReference>
<gene>
    <name evidence="8" type="ORF">GCM10022402_00210</name>
</gene>
<dbReference type="PANTHER" id="PTHR43133">
    <property type="entry name" value="RNA POLYMERASE ECF-TYPE SIGMA FACTO"/>
    <property type="match status" value="1"/>
</dbReference>
<dbReference type="InterPro" id="IPR036388">
    <property type="entry name" value="WH-like_DNA-bd_sf"/>
</dbReference>
<dbReference type="PANTHER" id="PTHR43133:SF8">
    <property type="entry name" value="RNA POLYMERASE SIGMA FACTOR HI_1459-RELATED"/>
    <property type="match status" value="1"/>
</dbReference>
<sequence length="193" mass="22019">MPDQPDGDIPDAELVWRAAQDSAEAWELLVSRYSKLLWAVARSYGLSTHDAQDVAQTVWRTLAEHLPRLRHPESLRTWLAVTAQRESFRHLRARHRARPCDPTDLLDIPTDHDPAQQHVAGERARLVREALRLLPVTERIVAVLRMDAPELTVADIAEIAGVPAHEVRNIRRRAFRKLRSHLEPRLTEGSPDT</sequence>
<dbReference type="RefSeq" id="WP_344966154.1">
    <property type="nucleotide sequence ID" value="NZ_BAABDD010000001.1"/>
</dbReference>
<feature type="domain" description="RNA polymerase sigma-70 region 2" evidence="6">
    <location>
        <begin position="29"/>
        <end position="96"/>
    </location>
</feature>
<evidence type="ECO:0000256" key="1">
    <source>
        <dbReference type="ARBA" id="ARBA00010641"/>
    </source>
</evidence>
<dbReference type="InterPro" id="IPR013324">
    <property type="entry name" value="RNA_pol_sigma_r3/r4-like"/>
</dbReference>
<keyword evidence="5" id="KW-0804">Transcription</keyword>
<proteinExistence type="inferred from homology"/>
<protein>
    <recommendedName>
        <fullName evidence="10">RNA polymerase sigma factor, sigma-70 family</fullName>
    </recommendedName>
</protein>
<dbReference type="Pfam" id="PF04545">
    <property type="entry name" value="Sigma70_r4"/>
    <property type="match status" value="1"/>
</dbReference>
<reference evidence="9" key="1">
    <citation type="journal article" date="2019" name="Int. J. Syst. Evol. Microbiol.">
        <title>The Global Catalogue of Microorganisms (GCM) 10K type strain sequencing project: providing services to taxonomists for standard genome sequencing and annotation.</title>
        <authorList>
            <consortium name="The Broad Institute Genomics Platform"/>
            <consortium name="The Broad Institute Genome Sequencing Center for Infectious Disease"/>
            <person name="Wu L."/>
            <person name="Ma J."/>
        </authorList>
    </citation>
    <scope>NUCLEOTIDE SEQUENCE [LARGE SCALE GENOMIC DNA]</scope>
    <source>
        <strain evidence="9">JCM 17137</strain>
    </source>
</reference>
<evidence type="ECO:0000256" key="4">
    <source>
        <dbReference type="ARBA" id="ARBA00023125"/>
    </source>
</evidence>
<organism evidence="8 9">
    <name type="scientific">Salinactinospora qingdaonensis</name>
    <dbReference type="NCBI Taxonomy" id="702744"/>
    <lineage>
        <taxon>Bacteria</taxon>
        <taxon>Bacillati</taxon>
        <taxon>Actinomycetota</taxon>
        <taxon>Actinomycetes</taxon>
        <taxon>Streptosporangiales</taxon>
        <taxon>Nocardiopsidaceae</taxon>
        <taxon>Salinactinospora</taxon>
    </lineage>
</organism>
<evidence type="ECO:0000313" key="8">
    <source>
        <dbReference type="EMBL" id="GAA3723533.1"/>
    </source>
</evidence>
<evidence type="ECO:0000313" key="9">
    <source>
        <dbReference type="Proteomes" id="UP001500908"/>
    </source>
</evidence>
<dbReference type="Proteomes" id="UP001500908">
    <property type="component" value="Unassembled WGS sequence"/>
</dbReference>
<dbReference type="Gene3D" id="1.10.1740.10">
    <property type="match status" value="1"/>
</dbReference>
<dbReference type="Pfam" id="PF04542">
    <property type="entry name" value="Sigma70_r2"/>
    <property type="match status" value="1"/>
</dbReference>
<dbReference type="EMBL" id="BAABDD010000001">
    <property type="protein sequence ID" value="GAA3723533.1"/>
    <property type="molecule type" value="Genomic_DNA"/>
</dbReference>
<feature type="domain" description="RNA polymerase sigma-70 region 4" evidence="7">
    <location>
        <begin position="130"/>
        <end position="179"/>
    </location>
</feature>
<keyword evidence="9" id="KW-1185">Reference proteome</keyword>
<comment type="caution">
    <text evidence="8">The sequence shown here is derived from an EMBL/GenBank/DDBJ whole genome shotgun (WGS) entry which is preliminary data.</text>
</comment>
<dbReference type="InterPro" id="IPR014284">
    <property type="entry name" value="RNA_pol_sigma-70_dom"/>
</dbReference>
<dbReference type="Gene3D" id="1.10.10.10">
    <property type="entry name" value="Winged helix-like DNA-binding domain superfamily/Winged helix DNA-binding domain"/>
    <property type="match status" value="1"/>
</dbReference>
<comment type="similarity">
    <text evidence="1">Belongs to the sigma-70 factor family. ECF subfamily.</text>
</comment>
<evidence type="ECO:0000259" key="6">
    <source>
        <dbReference type="Pfam" id="PF04542"/>
    </source>
</evidence>
<evidence type="ECO:0008006" key="10">
    <source>
        <dbReference type="Google" id="ProtNLM"/>
    </source>
</evidence>
<dbReference type="InterPro" id="IPR039425">
    <property type="entry name" value="RNA_pol_sigma-70-like"/>
</dbReference>
<dbReference type="NCBIfam" id="TIGR02937">
    <property type="entry name" value="sigma70-ECF"/>
    <property type="match status" value="1"/>
</dbReference>
<dbReference type="SUPFAM" id="SSF88659">
    <property type="entry name" value="Sigma3 and sigma4 domains of RNA polymerase sigma factors"/>
    <property type="match status" value="1"/>
</dbReference>
<evidence type="ECO:0000256" key="5">
    <source>
        <dbReference type="ARBA" id="ARBA00023163"/>
    </source>
</evidence>
<evidence type="ECO:0000256" key="2">
    <source>
        <dbReference type="ARBA" id="ARBA00023015"/>
    </source>
</evidence>
<evidence type="ECO:0000256" key="3">
    <source>
        <dbReference type="ARBA" id="ARBA00023082"/>
    </source>
</evidence>
<dbReference type="InterPro" id="IPR007630">
    <property type="entry name" value="RNA_pol_sigma70_r4"/>
</dbReference>
<name>A0ABP7ERG9_9ACTN</name>
<keyword evidence="2" id="KW-0805">Transcription regulation</keyword>
<evidence type="ECO:0000259" key="7">
    <source>
        <dbReference type="Pfam" id="PF04545"/>
    </source>
</evidence>
<dbReference type="InterPro" id="IPR013325">
    <property type="entry name" value="RNA_pol_sigma_r2"/>
</dbReference>